<protein>
    <submittedName>
        <fullName evidence="5">NADP oxidoreductase</fullName>
    </submittedName>
</protein>
<dbReference type="SUPFAM" id="SSF56770">
    <property type="entry name" value="HydA/Nqo6-like"/>
    <property type="match status" value="1"/>
</dbReference>
<evidence type="ECO:0000313" key="6">
    <source>
        <dbReference type="Proteomes" id="UP000596092"/>
    </source>
</evidence>
<gene>
    <name evidence="5" type="ORF">HP555_12195</name>
</gene>
<evidence type="ECO:0000256" key="1">
    <source>
        <dbReference type="ARBA" id="ARBA00004418"/>
    </source>
</evidence>
<proteinExistence type="predicted"/>
<dbReference type="GO" id="GO:0051536">
    <property type="term" value="F:iron-sulfur cluster binding"/>
    <property type="evidence" value="ECO:0007669"/>
    <property type="project" value="InterPro"/>
</dbReference>
<dbReference type="Pfam" id="PF01058">
    <property type="entry name" value="Oxidored_q6"/>
    <property type="match status" value="1"/>
</dbReference>
<dbReference type="PANTHER" id="PTHR42845">
    <property type="entry name" value="COENZYME F420-REDUCING HYDROGENASE, GAMMA SUBUNIT"/>
    <property type="match status" value="1"/>
</dbReference>
<dbReference type="Proteomes" id="UP000596092">
    <property type="component" value="Chromosome"/>
</dbReference>
<keyword evidence="6" id="KW-1185">Reference proteome</keyword>
<dbReference type="GO" id="GO:0042597">
    <property type="term" value="C:periplasmic space"/>
    <property type="evidence" value="ECO:0007669"/>
    <property type="project" value="UniProtKB-SubCell"/>
</dbReference>
<evidence type="ECO:0000313" key="5">
    <source>
        <dbReference type="EMBL" id="QQG66575.1"/>
    </source>
</evidence>
<feature type="domain" description="NADH:ubiquinone oxidoreductase-like 20kDa subunit" evidence="4">
    <location>
        <begin position="14"/>
        <end position="161"/>
    </location>
</feature>
<dbReference type="EMBL" id="CP054140">
    <property type="protein sequence ID" value="QQG66575.1"/>
    <property type="molecule type" value="Genomic_DNA"/>
</dbReference>
<evidence type="ECO:0000259" key="4">
    <source>
        <dbReference type="Pfam" id="PF01058"/>
    </source>
</evidence>
<keyword evidence="2" id="KW-0574">Periplasm</keyword>
<accession>A0A7T6ARI9</accession>
<dbReference type="PANTHER" id="PTHR42845:SF1">
    <property type="entry name" value="HYDROGENASE SMALL SUBUNIT"/>
    <property type="match status" value="1"/>
</dbReference>
<dbReference type="InterPro" id="IPR051349">
    <property type="entry name" value="Hydrogenase_assoc-protein"/>
</dbReference>
<dbReference type="InterPro" id="IPR006137">
    <property type="entry name" value="NADH_UbQ_OxRdtase-like_20kDa"/>
</dbReference>
<keyword evidence="3" id="KW-0560">Oxidoreductase</keyword>
<comment type="subcellular location">
    <subcellularLocation>
        <location evidence="1">Periplasm</location>
    </subcellularLocation>
</comment>
<dbReference type="InterPro" id="IPR037024">
    <property type="entry name" value="NiFe_Hase_small_N_sf"/>
</dbReference>
<organism evidence="5 6">
    <name type="scientific">Desulfobulbus oligotrophicus</name>
    <dbReference type="NCBI Taxonomy" id="1909699"/>
    <lineage>
        <taxon>Bacteria</taxon>
        <taxon>Pseudomonadati</taxon>
        <taxon>Thermodesulfobacteriota</taxon>
        <taxon>Desulfobulbia</taxon>
        <taxon>Desulfobulbales</taxon>
        <taxon>Desulfobulbaceae</taxon>
        <taxon>Desulfobulbus</taxon>
    </lineage>
</organism>
<sequence>MKKLRLATLWLDGCSGCHMSLLDADERLLELTAFFDIVYSPLVDVKQFPEKVDITCIEGPISSPEDERLLAEVRKRTRLLVAMGDCAVTGNIPAMRNIEGAPAMLQNIYTGQELLQPQVPGTDIPILNDKALPIHHFVPVDLFIPGCPPSADTLFTTLTALVKGETDQIPLPACFGA</sequence>
<dbReference type="Gene3D" id="3.40.50.700">
    <property type="entry name" value="NADH:ubiquinone oxidoreductase-like, 20kDa subunit"/>
    <property type="match status" value="1"/>
</dbReference>
<name>A0A7T6ARI9_9BACT</name>
<evidence type="ECO:0000256" key="2">
    <source>
        <dbReference type="ARBA" id="ARBA00022764"/>
    </source>
</evidence>
<dbReference type="RefSeq" id="WP_199262855.1">
    <property type="nucleotide sequence ID" value="NZ_CP054140.1"/>
</dbReference>
<evidence type="ECO:0000256" key="3">
    <source>
        <dbReference type="ARBA" id="ARBA00023002"/>
    </source>
</evidence>
<dbReference type="KEGG" id="dog:HP555_12195"/>
<reference evidence="5 6" key="1">
    <citation type="submission" date="2020-05" db="EMBL/GenBank/DDBJ databases">
        <title>Complete genome of Desulfobulbus oligotrophicus.</title>
        <authorList>
            <person name="Podar M."/>
        </authorList>
    </citation>
    <scope>NUCLEOTIDE SEQUENCE [LARGE SCALE GENOMIC DNA]</scope>
    <source>
        <strain evidence="5 6">Prop6</strain>
    </source>
</reference>
<dbReference type="AlphaFoldDB" id="A0A7T6ARI9"/>
<dbReference type="GO" id="GO:0016491">
    <property type="term" value="F:oxidoreductase activity"/>
    <property type="evidence" value="ECO:0007669"/>
    <property type="project" value="UniProtKB-KW"/>
</dbReference>